<accession>A0AAD9UM09</accession>
<dbReference type="KEGG" id="bdw:94338464"/>
<dbReference type="GeneID" id="94338464"/>
<gene>
    <name evidence="1" type="ORF">BdWA1_004171</name>
</gene>
<dbReference type="GO" id="GO:0008168">
    <property type="term" value="F:methyltransferase activity"/>
    <property type="evidence" value="ECO:0007669"/>
    <property type="project" value="UniProtKB-KW"/>
</dbReference>
<organism evidence="1 2">
    <name type="scientific">Babesia duncani</name>
    <dbReference type="NCBI Taxonomy" id="323732"/>
    <lineage>
        <taxon>Eukaryota</taxon>
        <taxon>Sar</taxon>
        <taxon>Alveolata</taxon>
        <taxon>Apicomplexa</taxon>
        <taxon>Aconoidasida</taxon>
        <taxon>Piroplasmida</taxon>
        <taxon>Babesiidae</taxon>
        <taxon>Babesia</taxon>
    </lineage>
</organism>
<keyword evidence="1" id="KW-0808">Transferase</keyword>
<dbReference type="Proteomes" id="UP001214638">
    <property type="component" value="Unassembled WGS sequence"/>
</dbReference>
<sequence length="61" mass="6986">MHEAGIINVKNVDFSSICIQRMKTSFPQLDYEVLDVINVAERFHQDTFDIIIDKGCLDSVL</sequence>
<dbReference type="EMBL" id="JALLKP010000145">
    <property type="protein sequence ID" value="KAK2194351.1"/>
    <property type="molecule type" value="Genomic_DNA"/>
</dbReference>
<dbReference type="GO" id="GO:0032259">
    <property type="term" value="P:methylation"/>
    <property type="evidence" value="ECO:0007669"/>
    <property type="project" value="UniProtKB-KW"/>
</dbReference>
<reference evidence="1" key="1">
    <citation type="journal article" date="2023" name="Nat. Microbiol.">
        <title>Babesia duncani multi-omics identifies virulence factors and drug targets.</title>
        <authorList>
            <person name="Singh P."/>
            <person name="Lonardi S."/>
            <person name="Liang Q."/>
            <person name="Vydyam P."/>
            <person name="Khabirova E."/>
            <person name="Fang T."/>
            <person name="Gihaz S."/>
            <person name="Thekkiniath J."/>
            <person name="Munshi M."/>
            <person name="Abel S."/>
            <person name="Ciampossin L."/>
            <person name="Batugedara G."/>
            <person name="Gupta M."/>
            <person name="Lu X.M."/>
            <person name="Lenz T."/>
            <person name="Chakravarty S."/>
            <person name="Cornillot E."/>
            <person name="Hu Y."/>
            <person name="Ma W."/>
            <person name="Gonzalez L.M."/>
            <person name="Sanchez S."/>
            <person name="Estrada K."/>
            <person name="Sanchez-Flores A."/>
            <person name="Montero E."/>
            <person name="Harb O.S."/>
            <person name="Le Roch K.G."/>
            <person name="Mamoun C.B."/>
        </authorList>
    </citation>
    <scope>NUCLEOTIDE SEQUENCE</scope>
    <source>
        <strain evidence="1">WA1</strain>
    </source>
</reference>
<evidence type="ECO:0000313" key="1">
    <source>
        <dbReference type="EMBL" id="KAK2194351.1"/>
    </source>
</evidence>
<dbReference type="AlphaFoldDB" id="A0AAD9UM09"/>
<dbReference type="RefSeq" id="XP_067801198.1">
    <property type="nucleotide sequence ID" value="XM_067949173.1"/>
</dbReference>
<keyword evidence="1" id="KW-0489">Methyltransferase</keyword>
<name>A0AAD9UM09_9APIC</name>
<dbReference type="InterPro" id="IPR029063">
    <property type="entry name" value="SAM-dependent_MTases_sf"/>
</dbReference>
<comment type="caution">
    <text evidence="1">The sequence shown here is derived from an EMBL/GenBank/DDBJ whole genome shotgun (WGS) entry which is preliminary data.</text>
</comment>
<keyword evidence="2" id="KW-1185">Reference proteome</keyword>
<feature type="non-terminal residue" evidence="1">
    <location>
        <position position="1"/>
    </location>
</feature>
<dbReference type="Gene3D" id="3.40.50.150">
    <property type="entry name" value="Vaccinia Virus protein VP39"/>
    <property type="match status" value="1"/>
</dbReference>
<proteinExistence type="predicted"/>
<protein>
    <submittedName>
        <fullName evidence="1">S-adenosyl-L-methionine-dependent methyltransferase superfamily</fullName>
    </submittedName>
</protein>
<evidence type="ECO:0000313" key="2">
    <source>
        <dbReference type="Proteomes" id="UP001214638"/>
    </source>
</evidence>